<dbReference type="Pfam" id="PF00069">
    <property type="entry name" value="Pkinase"/>
    <property type="match status" value="1"/>
</dbReference>
<name>A0ABW3CLQ3_9ACTN</name>
<dbReference type="PANTHER" id="PTHR43289">
    <property type="entry name" value="MITOGEN-ACTIVATED PROTEIN KINASE KINASE KINASE 20-RELATED"/>
    <property type="match status" value="1"/>
</dbReference>
<evidence type="ECO:0000313" key="8">
    <source>
        <dbReference type="Proteomes" id="UP001597083"/>
    </source>
</evidence>
<protein>
    <submittedName>
        <fullName evidence="7">Serine/threonine-protein kinase</fullName>
        <ecNumber evidence="7">2.7.11.1</ecNumber>
    </submittedName>
</protein>
<dbReference type="SUPFAM" id="SSF56112">
    <property type="entry name" value="Protein kinase-like (PK-like)"/>
    <property type="match status" value="1"/>
</dbReference>
<accession>A0ABW3CLQ3</accession>
<keyword evidence="3 7" id="KW-0418">Kinase</keyword>
<dbReference type="InterPro" id="IPR011009">
    <property type="entry name" value="Kinase-like_dom_sf"/>
</dbReference>
<evidence type="ECO:0000256" key="5">
    <source>
        <dbReference type="PROSITE-ProRule" id="PRU10141"/>
    </source>
</evidence>
<dbReference type="CDD" id="cd14014">
    <property type="entry name" value="STKc_PknB_like"/>
    <property type="match status" value="1"/>
</dbReference>
<dbReference type="SMART" id="SM00220">
    <property type="entry name" value="S_TKc"/>
    <property type="match status" value="1"/>
</dbReference>
<keyword evidence="8" id="KW-1185">Reference proteome</keyword>
<dbReference type="InterPro" id="IPR008271">
    <property type="entry name" value="Ser/Thr_kinase_AS"/>
</dbReference>
<evidence type="ECO:0000256" key="2">
    <source>
        <dbReference type="ARBA" id="ARBA00022741"/>
    </source>
</evidence>
<sequence>MRTEGAAYLWRPGRVVDGRYEVVRELGRGGMGVVYQVRHREWGSDLAVKVPRREMFAGEADRERFSAEAETWVGLGLHPNVCGCHYVRTIDAVPTVFAEYVSGGSLAERIADGSLYSGTPREVLARILDLSVQMAWGLEHAHSTGLVHRDVKPANVLLDEGWTAKVTDFGLAVARASGGEMLERPGVSVQVPNGGLMTPQFASPEQLGGGSLGRATDIYSLAATIVAMFTRGPAWLVGVAAG</sequence>
<evidence type="ECO:0000259" key="6">
    <source>
        <dbReference type="PROSITE" id="PS50011"/>
    </source>
</evidence>
<evidence type="ECO:0000256" key="4">
    <source>
        <dbReference type="ARBA" id="ARBA00022840"/>
    </source>
</evidence>
<gene>
    <name evidence="7" type="ORF">ACFQ07_20035</name>
</gene>
<dbReference type="InterPro" id="IPR000719">
    <property type="entry name" value="Prot_kinase_dom"/>
</dbReference>
<evidence type="ECO:0000256" key="3">
    <source>
        <dbReference type="ARBA" id="ARBA00022777"/>
    </source>
</evidence>
<dbReference type="GO" id="GO:0004674">
    <property type="term" value="F:protein serine/threonine kinase activity"/>
    <property type="evidence" value="ECO:0007669"/>
    <property type="project" value="UniProtKB-EC"/>
</dbReference>
<comment type="caution">
    <text evidence="7">The sequence shown here is derived from an EMBL/GenBank/DDBJ whole genome shotgun (WGS) entry which is preliminary data.</text>
</comment>
<dbReference type="Gene3D" id="1.10.510.10">
    <property type="entry name" value="Transferase(Phosphotransferase) domain 1"/>
    <property type="match status" value="1"/>
</dbReference>
<evidence type="ECO:0000256" key="1">
    <source>
        <dbReference type="ARBA" id="ARBA00022679"/>
    </source>
</evidence>
<keyword evidence="1 7" id="KW-0808">Transferase</keyword>
<dbReference type="EMBL" id="JBHTIR010003011">
    <property type="protein sequence ID" value="MFD0854537.1"/>
    <property type="molecule type" value="Genomic_DNA"/>
</dbReference>
<dbReference type="PANTHER" id="PTHR43289:SF34">
    <property type="entry name" value="SERINE_THREONINE-PROTEIN KINASE YBDM-RELATED"/>
    <property type="match status" value="1"/>
</dbReference>
<dbReference type="PROSITE" id="PS00108">
    <property type="entry name" value="PROTEIN_KINASE_ST"/>
    <property type="match status" value="1"/>
</dbReference>
<dbReference type="PROSITE" id="PS50011">
    <property type="entry name" value="PROTEIN_KINASE_DOM"/>
    <property type="match status" value="1"/>
</dbReference>
<keyword evidence="4 5" id="KW-0067">ATP-binding</keyword>
<dbReference type="Proteomes" id="UP001597083">
    <property type="component" value="Unassembled WGS sequence"/>
</dbReference>
<organism evidence="7 8">
    <name type="scientific">Actinomadura adrarensis</name>
    <dbReference type="NCBI Taxonomy" id="1819600"/>
    <lineage>
        <taxon>Bacteria</taxon>
        <taxon>Bacillati</taxon>
        <taxon>Actinomycetota</taxon>
        <taxon>Actinomycetes</taxon>
        <taxon>Streptosporangiales</taxon>
        <taxon>Thermomonosporaceae</taxon>
        <taxon>Actinomadura</taxon>
    </lineage>
</organism>
<feature type="domain" description="Protein kinase" evidence="6">
    <location>
        <begin position="20"/>
        <end position="242"/>
    </location>
</feature>
<evidence type="ECO:0000313" key="7">
    <source>
        <dbReference type="EMBL" id="MFD0854537.1"/>
    </source>
</evidence>
<keyword evidence="2 5" id="KW-0547">Nucleotide-binding</keyword>
<dbReference type="InterPro" id="IPR017441">
    <property type="entry name" value="Protein_kinase_ATP_BS"/>
</dbReference>
<feature type="binding site" evidence="5">
    <location>
        <position position="49"/>
    </location>
    <ligand>
        <name>ATP</name>
        <dbReference type="ChEBI" id="CHEBI:30616"/>
    </ligand>
</feature>
<proteinExistence type="predicted"/>
<feature type="non-terminal residue" evidence="7">
    <location>
        <position position="242"/>
    </location>
</feature>
<dbReference type="PROSITE" id="PS00107">
    <property type="entry name" value="PROTEIN_KINASE_ATP"/>
    <property type="match status" value="1"/>
</dbReference>
<dbReference type="EC" id="2.7.11.1" evidence="7"/>
<reference evidence="8" key="1">
    <citation type="journal article" date="2019" name="Int. J. Syst. Evol. Microbiol.">
        <title>The Global Catalogue of Microorganisms (GCM) 10K type strain sequencing project: providing services to taxonomists for standard genome sequencing and annotation.</title>
        <authorList>
            <consortium name="The Broad Institute Genomics Platform"/>
            <consortium name="The Broad Institute Genome Sequencing Center for Infectious Disease"/>
            <person name="Wu L."/>
            <person name="Ma J."/>
        </authorList>
    </citation>
    <scope>NUCLEOTIDE SEQUENCE [LARGE SCALE GENOMIC DNA]</scope>
    <source>
        <strain evidence="8">JCM 31696</strain>
    </source>
</reference>